<dbReference type="AlphaFoldDB" id="A0A8M1KPZ1"/>
<evidence type="ECO:0000313" key="2">
    <source>
        <dbReference type="RefSeq" id="XP_042565952.1"/>
    </source>
</evidence>
<organism evidence="1 2">
    <name type="scientific">Clupea harengus</name>
    <name type="common">Atlantic herring</name>
    <dbReference type="NCBI Taxonomy" id="7950"/>
    <lineage>
        <taxon>Eukaryota</taxon>
        <taxon>Metazoa</taxon>
        <taxon>Chordata</taxon>
        <taxon>Craniata</taxon>
        <taxon>Vertebrata</taxon>
        <taxon>Euteleostomi</taxon>
        <taxon>Actinopterygii</taxon>
        <taxon>Neopterygii</taxon>
        <taxon>Teleostei</taxon>
        <taxon>Clupei</taxon>
        <taxon>Clupeiformes</taxon>
        <taxon>Clupeoidei</taxon>
        <taxon>Clupeidae</taxon>
        <taxon>Clupea</taxon>
    </lineage>
</organism>
<dbReference type="OrthoDB" id="10669934at2759"/>
<reference evidence="2" key="1">
    <citation type="submission" date="2025-08" db="UniProtKB">
        <authorList>
            <consortium name="RefSeq"/>
        </authorList>
    </citation>
    <scope>IDENTIFICATION</scope>
</reference>
<protein>
    <submittedName>
        <fullName evidence="2">Uncharacterized protein LOC122133565</fullName>
    </submittedName>
</protein>
<accession>A0A8M1KPZ1</accession>
<proteinExistence type="predicted"/>
<name>A0A8M1KPZ1_CLUHA</name>
<sequence length="343" mass="39079">MINLISQQVRTGVETEDQGCLKILPVIIGDQVSTGIISHTVHWLKLRNMSRTNLLIVKQSGINNPLIDWLNDKFWKWGTWLRRVFLGVAVGGAMLIATRTIERAVNGKDGSPGAPPEWQAKQIETLPVETLKGIGSVLEGIGDRVEKEGLCVSLTDSEEKEGDAEEPRDCGNTIEWSKVEWTEPEGPYNPDCAIGNYYCKHGYGDGAGWMCWKWLETYQKEMGRLYEEARLVNDDWAQVVGEPDDFEGMLLPTGRDPTPDPEVLTEMLSRHETTLKEMFNLGGKEVDVNFFQDETEGREKLNAAVESAQSDWFAIMEHCYWREPQMREMEAWESREKHKRKKT</sequence>
<dbReference type="RefSeq" id="XP_042565952.1">
    <property type="nucleotide sequence ID" value="XM_042710018.1"/>
</dbReference>
<evidence type="ECO:0000313" key="1">
    <source>
        <dbReference type="Proteomes" id="UP000515152"/>
    </source>
</evidence>
<dbReference type="GeneID" id="122133565"/>
<dbReference type="KEGG" id="char:122133565"/>
<keyword evidence="1" id="KW-1185">Reference proteome</keyword>
<gene>
    <name evidence="2" type="primary">LOC122133565</name>
</gene>
<dbReference type="Proteomes" id="UP000515152">
    <property type="component" value="Chromosome 16"/>
</dbReference>